<evidence type="ECO:0000313" key="2">
    <source>
        <dbReference type="EMBL" id="KKM66553.1"/>
    </source>
</evidence>
<gene>
    <name evidence="2" type="ORF">LCGC14_1480080</name>
</gene>
<sequence>AVGRVYRQSLRPRIPLAGREIGRSQQEETGRERLRRIRSRRTRR</sequence>
<dbReference type="EMBL" id="LAZR01010507">
    <property type="protein sequence ID" value="KKM66553.1"/>
    <property type="molecule type" value="Genomic_DNA"/>
</dbReference>
<comment type="caution">
    <text evidence="2">The sequence shown here is derived from an EMBL/GenBank/DDBJ whole genome shotgun (WGS) entry which is preliminary data.</text>
</comment>
<dbReference type="AlphaFoldDB" id="A0A0F9JAF1"/>
<organism evidence="2">
    <name type="scientific">marine sediment metagenome</name>
    <dbReference type="NCBI Taxonomy" id="412755"/>
    <lineage>
        <taxon>unclassified sequences</taxon>
        <taxon>metagenomes</taxon>
        <taxon>ecological metagenomes</taxon>
    </lineage>
</organism>
<feature type="non-terminal residue" evidence="2">
    <location>
        <position position="1"/>
    </location>
</feature>
<feature type="compositionally biased region" description="Basic and acidic residues" evidence="1">
    <location>
        <begin position="20"/>
        <end position="32"/>
    </location>
</feature>
<proteinExistence type="predicted"/>
<name>A0A0F9JAF1_9ZZZZ</name>
<feature type="compositionally biased region" description="Basic residues" evidence="1">
    <location>
        <begin position="33"/>
        <end position="44"/>
    </location>
</feature>
<reference evidence="2" key="1">
    <citation type="journal article" date="2015" name="Nature">
        <title>Complex archaea that bridge the gap between prokaryotes and eukaryotes.</title>
        <authorList>
            <person name="Spang A."/>
            <person name="Saw J.H."/>
            <person name="Jorgensen S.L."/>
            <person name="Zaremba-Niedzwiedzka K."/>
            <person name="Martijn J."/>
            <person name="Lind A.E."/>
            <person name="van Eijk R."/>
            <person name="Schleper C."/>
            <person name="Guy L."/>
            <person name="Ettema T.J."/>
        </authorList>
    </citation>
    <scope>NUCLEOTIDE SEQUENCE</scope>
</reference>
<evidence type="ECO:0000256" key="1">
    <source>
        <dbReference type="SAM" id="MobiDB-lite"/>
    </source>
</evidence>
<protein>
    <submittedName>
        <fullName evidence="2">Uncharacterized protein</fullName>
    </submittedName>
</protein>
<feature type="region of interest" description="Disordered" evidence="1">
    <location>
        <begin position="15"/>
        <end position="44"/>
    </location>
</feature>
<accession>A0A0F9JAF1</accession>